<keyword evidence="4" id="KW-1185">Reference proteome</keyword>
<reference evidence="3" key="1">
    <citation type="submission" date="2022-07" db="EMBL/GenBank/DDBJ databases">
        <title>Draft genome of Pseudomonas carnis strain LP isolated from cheese.</title>
        <authorList>
            <person name="Wolfe B.E."/>
        </authorList>
    </citation>
    <scope>NUCLEOTIDE SEQUENCE</scope>
    <source>
        <strain evidence="3">LP</strain>
    </source>
</reference>
<gene>
    <name evidence="3" type="ORF">NMG11_06200</name>
</gene>
<feature type="domain" description="DUF637" evidence="2">
    <location>
        <begin position="3"/>
        <end position="165"/>
    </location>
</feature>
<organism evidence="3 4">
    <name type="scientific">Pseudomonas carnis</name>
    <dbReference type="NCBI Taxonomy" id="2487355"/>
    <lineage>
        <taxon>Bacteria</taxon>
        <taxon>Pseudomonadati</taxon>
        <taxon>Pseudomonadota</taxon>
        <taxon>Gammaproteobacteria</taxon>
        <taxon>Pseudomonadales</taxon>
        <taxon>Pseudomonadaceae</taxon>
        <taxon>Pseudomonas</taxon>
    </lineage>
</organism>
<accession>A0ABT5RD99</accession>
<dbReference type="Proteomes" id="UP001150614">
    <property type="component" value="Unassembled WGS sequence"/>
</dbReference>
<evidence type="ECO:0000313" key="4">
    <source>
        <dbReference type="Proteomes" id="UP001150614"/>
    </source>
</evidence>
<evidence type="ECO:0000256" key="1">
    <source>
        <dbReference type="SAM" id="MobiDB-lite"/>
    </source>
</evidence>
<dbReference type="Pfam" id="PF04830">
    <property type="entry name" value="DUF637"/>
    <property type="match status" value="1"/>
</dbReference>
<dbReference type="EMBL" id="JANCLL010000005">
    <property type="protein sequence ID" value="MDD1943422.1"/>
    <property type="molecule type" value="Genomic_DNA"/>
</dbReference>
<evidence type="ECO:0000313" key="3">
    <source>
        <dbReference type="EMBL" id="MDD1943422.1"/>
    </source>
</evidence>
<comment type="caution">
    <text evidence="3">The sequence shown here is derived from an EMBL/GenBank/DDBJ whole genome shotgun (WGS) entry which is preliminary data.</text>
</comment>
<sequence length="423" mass="43017">MAAGAATNATVSVVNNRGNLGAVLKDVTSSDAMKGYVIAGVTAGMTAAYFGDWTGTQTNTITGKVTTPGLLNTWSGVGKFAANQTLQSGTSMLLSKALGQGGSASDALKSALFNTLAAASFNLVGNYTQGVVADGSAPKIAIHAMVGGLLAEATGGDFKTGALAAGANEALVTHLNTLVNGNEELLTMSSQIVGVLAAAGQKDADAAKIEKGAWVAQNLTQYNFLEHLPPGLSEYGSAATTLAKDMLEKGATNDQIAQAQLELAQGQGFEGVQPANEFVKAWGYFMAGELTGAGLAAVLGRLVMGGAKGLPSALQNFGGRTFDDLSAAASNPINKEGLTEAARALTKHASGQRATGTFPKLTGGIEKQNATALGIIDDVLKNPNSTFSNLSRGGLEVRAPDGRGLRYNNDGSFSGFLDPKAKP</sequence>
<evidence type="ECO:0000259" key="2">
    <source>
        <dbReference type="Pfam" id="PF04830"/>
    </source>
</evidence>
<name>A0ABT5RD99_9PSED</name>
<feature type="region of interest" description="Disordered" evidence="1">
    <location>
        <begin position="398"/>
        <end position="423"/>
    </location>
</feature>
<protein>
    <submittedName>
        <fullName evidence="3">DUF637 domain-containing protein</fullName>
    </submittedName>
</protein>
<dbReference type="InterPro" id="IPR006915">
    <property type="entry name" value="DUF637_hemagglutn_put"/>
</dbReference>
<proteinExistence type="predicted"/>